<feature type="coiled-coil region" evidence="10">
    <location>
        <begin position="66"/>
        <end position="93"/>
    </location>
</feature>
<gene>
    <name evidence="11" type="ORF">IV74_GL002394</name>
</gene>
<organism evidence="11 12">
    <name type="scientific">Carnobacterium divergens DSM 20623</name>
    <dbReference type="NCBI Taxonomy" id="1449336"/>
    <lineage>
        <taxon>Bacteria</taxon>
        <taxon>Bacillati</taxon>
        <taxon>Bacillota</taxon>
        <taxon>Bacilli</taxon>
        <taxon>Lactobacillales</taxon>
        <taxon>Carnobacteriaceae</taxon>
        <taxon>Carnobacterium</taxon>
    </lineage>
</organism>
<dbReference type="GO" id="GO:0032153">
    <property type="term" value="C:cell division site"/>
    <property type="evidence" value="ECO:0007669"/>
    <property type="project" value="TreeGrafter"/>
</dbReference>
<dbReference type="InterPro" id="IPR036192">
    <property type="entry name" value="Cell_div_ZapA-like_sf"/>
</dbReference>
<keyword evidence="3" id="KW-0963">Cytoplasm</keyword>
<evidence type="ECO:0000313" key="12">
    <source>
        <dbReference type="Proteomes" id="UP000051658"/>
    </source>
</evidence>
<dbReference type="InterPro" id="IPR007838">
    <property type="entry name" value="Cell_div_ZapA-like"/>
</dbReference>
<reference evidence="11 12" key="1">
    <citation type="journal article" date="2015" name="Genome Announc.">
        <title>Expanding the biotechnology potential of lactobacilli through comparative genomics of 213 strains and associated genera.</title>
        <authorList>
            <person name="Sun Z."/>
            <person name="Harris H.M."/>
            <person name="McCann A."/>
            <person name="Guo C."/>
            <person name="Argimon S."/>
            <person name="Zhang W."/>
            <person name="Yang X."/>
            <person name="Jeffery I.B."/>
            <person name="Cooney J.C."/>
            <person name="Kagawa T.F."/>
            <person name="Liu W."/>
            <person name="Song Y."/>
            <person name="Salvetti E."/>
            <person name="Wrobel A."/>
            <person name="Rasinkangas P."/>
            <person name="Parkhill J."/>
            <person name="Rea M.C."/>
            <person name="O'Sullivan O."/>
            <person name="Ritari J."/>
            <person name="Douillard F.P."/>
            <person name="Paul Ross R."/>
            <person name="Yang R."/>
            <person name="Briner A.E."/>
            <person name="Felis G.E."/>
            <person name="de Vos W.M."/>
            <person name="Barrangou R."/>
            <person name="Klaenhammer T.R."/>
            <person name="Caufield P.W."/>
            <person name="Cui Y."/>
            <person name="Zhang H."/>
            <person name="O'Toole P.W."/>
        </authorList>
    </citation>
    <scope>NUCLEOTIDE SEQUENCE [LARGE SCALE GENOMIC DNA]</scope>
    <source>
        <strain evidence="11 12">DSM 20623</strain>
    </source>
</reference>
<accession>A0A0R2HTB9</accession>
<dbReference type="GO" id="GO:0000917">
    <property type="term" value="P:division septum assembly"/>
    <property type="evidence" value="ECO:0007669"/>
    <property type="project" value="UniProtKB-KW"/>
</dbReference>
<evidence type="ECO:0000256" key="4">
    <source>
        <dbReference type="ARBA" id="ARBA00022618"/>
    </source>
</evidence>
<protein>
    <recommendedName>
        <fullName evidence="2">Cell division protein ZapA</fullName>
    </recommendedName>
    <alternativeName>
        <fullName evidence="9">Z ring-associated protein ZapA</fullName>
    </alternativeName>
</protein>
<sequence>MSGEKKRYKATIAGKSYTIVGSRPTEHLQLVAETVDEQINQIKSLTDNLELDKMAVLTAVNAVSDQLEMQIEMEKMRQKITELETKLAKFEEG</sequence>
<keyword evidence="6" id="KW-0131">Cell cycle</keyword>
<evidence type="ECO:0000256" key="10">
    <source>
        <dbReference type="SAM" id="Coils"/>
    </source>
</evidence>
<dbReference type="GO" id="GO:0005829">
    <property type="term" value="C:cytosol"/>
    <property type="evidence" value="ECO:0007669"/>
    <property type="project" value="TreeGrafter"/>
</dbReference>
<dbReference type="EMBL" id="JQBS01000035">
    <property type="protein sequence ID" value="KRN54806.1"/>
    <property type="molecule type" value="Genomic_DNA"/>
</dbReference>
<evidence type="ECO:0000256" key="5">
    <source>
        <dbReference type="ARBA" id="ARBA00023210"/>
    </source>
</evidence>
<dbReference type="GO" id="GO:0000921">
    <property type="term" value="P:septin ring assembly"/>
    <property type="evidence" value="ECO:0007669"/>
    <property type="project" value="TreeGrafter"/>
</dbReference>
<evidence type="ECO:0000256" key="8">
    <source>
        <dbReference type="ARBA" id="ARBA00026068"/>
    </source>
</evidence>
<keyword evidence="5" id="KW-0717">Septation</keyword>
<comment type="function">
    <text evidence="7">Activator of cell division through the inhibition of FtsZ GTPase activity, therefore promoting FtsZ assembly into bundles of protofilaments necessary for the formation of the division Z ring. It is recruited early at mid-cell but it is not essential for cell division.</text>
</comment>
<dbReference type="PATRIC" id="fig|1449336.4.peg.2432"/>
<dbReference type="PANTHER" id="PTHR34981:SF1">
    <property type="entry name" value="CELL DIVISION PROTEIN ZAPA"/>
    <property type="match status" value="1"/>
</dbReference>
<keyword evidence="12" id="KW-1185">Reference proteome</keyword>
<evidence type="ECO:0000256" key="3">
    <source>
        <dbReference type="ARBA" id="ARBA00022490"/>
    </source>
</evidence>
<comment type="subcellular location">
    <subcellularLocation>
        <location evidence="1">Cytoplasm</location>
    </subcellularLocation>
</comment>
<evidence type="ECO:0000256" key="9">
    <source>
        <dbReference type="ARBA" id="ARBA00033158"/>
    </source>
</evidence>
<dbReference type="GO" id="GO:0030428">
    <property type="term" value="C:cell septum"/>
    <property type="evidence" value="ECO:0007669"/>
    <property type="project" value="TreeGrafter"/>
</dbReference>
<evidence type="ECO:0000313" key="11">
    <source>
        <dbReference type="EMBL" id="KRN54806.1"/>
    </source>
</evidence>
<dbReference type="GO" id="GO:0043093">
    <property type="term" value="P:FtsZ-dependent cytokinesis"/>
    <property type="evidence" value="ECO:0007669"/>
    <property type="project" value="TreeGrafter"/>
</dbReference>
<keyword evidence="4" id="KW-0132">Cell division</keyword>
<comment type="subunit">
    <text evidence="8">Homodimer. Interacts with FtsZ.</text>
</comment>
<proteinExistence type="predicted"/>
<evidence type="ECO:0000256" key="7">
    <source>
        <dbReference type="ARBA" id="ARBA00024910"/>
    </source>
</evidence>
<evidence type="ECO:0000256" key="1">
    <source>
        <dbReference type="ARBA" id="ARBA00004496"/>
    </source>
</evidence>
<dbReference type="RefSeq" id="WP_034568721.1">
    <property type="nucleotide sequence ID" value="NZ_JQBS01000035.1"/>
</dbReference>
<evidence type="ECO:0000256" key="2">
    <source>
        <dbReference type="ARBA" id="ARBA00015195"/>
    </source>
</evidence>
<dbReference type="SUPFAM" id="SSF102829">
    <property type="entry name" value="Cell division protein ZapA-like"/>
    <property type="match status" value="1"/>
</dbReference>
<dbReference type="Pfam" id="PF05164">
    <property type="entry name" value="ZapA"/>
    <property type="match status" value="1"/>
</dbReference>
<evidence type="ECO:0000256" key="6">
    <source>
        <dbReference type="ARBA" id="ARBA00023306"/>
    </source>
</evidence>
<dbReference type="AlphaFoldDB" id="A0A0R2HTB9"/>
<comment type="caution">
    <text evidence="11">The sequence shown here is derived from an EMBL/GenBank/DDBJ whole genome shotgun (WGS) entry which is preliminary data.</text>
</comment>
<dbReference type="GeneID" id="89589383"/>
<dbReference type="Gene3D" id="6.10.250.790">
    <property type="match status" value="1"/>
</dbReference>
<name>A0A0R2HTB9_CARDV</name>
<dbReference type="InterPro" id="IPR053712">
    <property type="entry name" value="Bac_CellDiv_Activator"/>
</dbReference>
<dbReference type="eggNOG" id="COG3027">
    <property type="taxonomic scope" value="Bacteria"/>
</dbReference>
<dbReference type="Proteomes" id="UP000051658">
    <property type="component" value="Unassembled WGS sequence"/>
</dbReference>
<keyword evidence="10" id="KW-0175">Coiled coil</keyword>
<dbReference type="PANTHER" id="PTHR34981">
    <property type="entry name" value="CELL DIVISION PROTEIN ZAPA"/>
    <property type="match status" value="1"/>
</dbReference>